<comment type="caution">
    <text evidence="8">The sequence shown here is derived from an EMBL/GenBank/DDBJ whole genome shotgun (WGS) entry which is preliminary data.</text>
</comment>
<keyword evidence="7" id="KW-0482">Metalloprotease</keyword>
<dbReference type="RefSeq" id="WP_258819453.1">
    <property type="nucleotide sequence ID" value="NZ_JANUGW010000026.1"/>
</dbReference>
<protein>
    <submittedName>
        <fullName evidence="8">Penicillin-insensitive murein endopeptidase</fullName>
    </submittedName>
</protein>
<evidence type="ECO:0000256" key="4">
    <source>
        <dbReference type="ARBA" id="ARBA00022764"/>
    </source>
</evidence>
<evidence type="ECO:0000313" key="8">
    <source>
        <dbReference type="EMBL" id="MCS0584908.1"/>
    </source>
</evidence>
<keyword evidence="1" id="KW-0645">Protease</keyword>
<dbReference type="EMBL" id="JANUGW010000026">
    <property type="protein sequence ID" value="MCS0584908.1"/>
    <property type="molecule type" value="Genomic_DNA"/>
</dbReference>
<dbReference type="Pfam" id="PF03411">
    <property type="entry name" value="Peptidase_M74"/>
    <property type="match status" value="1"/>
</dbReference>
<name>A0ABT1ZY97_9BURK</name>
<evidence type="ECO:0000256" key="1">
    <source>
        <dbReference type="ARBA" id="ARBA00022670"/>
    </source>
</evidence>
<dbReference type="Proteomes" id="UP001204151">
    <property type="component" value="Unassembled WGS sequence"/>
</dbReference>
<reference evidence="8 9" key="1">
    <citation type="submission" date="2022-08" db="EMBL/GenBank/DDBJ databases">
        <title>Reclassification of Massilia species as members of the genera Telluria, Duganella, Pseudoduganella, Mokoshia gen. nov. and Zemynaea gen. nov. using orthogonal and non-orthogonal genome-based approaches.</title>
        <authorList>
            <person name="Bowman J.P."/>
        </authorList>
    </citation>
    <scope>NUCLEOTIDE SEQUENCE [LARGE SCALE GENOMIC DNA]</scope>
    <source>
        <strain evidence="8 9">JCM 31316</strain>
    </source>
</reference>
<keyword evidence="4" id="KW-0574">Periplasm</keyword>
<keyword evidence="6" id="KW-0862">Zinc</keyword>
<sequence>MLELQAKDSRGYFMLPQAPEDAGYYVYGTPDQGGGQYAHPVMMTLLLFIEREWQAIDCRKFGVGNISLPGGGKFKPHDSHKDGLQVDIRPLRKDGACVPVSYFQAWYDRDATERLISLFQTHPAVINVYFNDLSIPGVLPLKNHDNHFHVALRADTT</sequence>
<proteinExistence type="predicted"/>
<dbReference type="InterPro" id="IPR005073">
    <property type="entry name" value="Peptidase_M74"/>
</dbReference>
<dbReference type="SUPFAM" id="SSF55166">
    <property type="entry name" value="Hedgehog/DD-peptidase"/>
    <property type="match status" value="1"/>
</dbReference>
<dbReference type="Gene3D" id="3.30.1380.10">
    <property type="match status" value="1"/>
</dbReference>
<evidence type="ECO:0000256" key="6">
    <source>
        <dbReference type="ARBA" id="ARBA00022833"/>
    </source>
</evidence>
<evidence type="ECO:0000256" key="3">
    <source>
        <dbReference type="ARBA" id="ARBA00022729"/>
    </source>
</evidence>
<evidence type="ECO:0000256" key="2">
    <source>
        <dbReference type="ARBA" id="ARBA00022723"/>
    </source>
</evidence>
<dbReference type="InterPro" id="IPR009045">
    <property type="entry name" value="Zn_M74/Hedgehog-like"/>
</dbReference>
<evidence type="ECO:0000256" key="5">
    <source>
        <dbReference type="ARBA" id="ARBA00022801"/>
    </source>
</evidence>
<keyword evidence="9" id="KW-1185">Reference proteome</keyword>
<evidence type="ECO:0000256" key="7">
    <source>
        <dbReference type="ARBA" id="ARBA00023049"/>
    </source>
</evidence>
<evidence type="ECO:0000313" key="9">
    <source>
        <dbReference type="Proteomes" id="UP001204151"/>
    </source>
</evidence>
<organism evidence="8 9">
    <name type="scientific">Massilia pinisoli</name>
    <dbReference type="NCBI Taxonomy" id="1772194"/>
    <lineage>
        <taxon>Bacteria</taxon>
        <taxon>Pseudomonadati</taxon>
        <taxon>Pseudomonadota</taxon>
        <taxon>Betaproteobacteria</taxon>
        <taxon>Burkholderiales</taxon>
        <taxon>Oxalobacteraceae</taxon>
        <taxon>Telluria group</taxon>
        <taxon>Massilia</taxon>
    </lineage>
</organism>
<gene>
    <name evidence="8" type="ORF">NX784_25295</name>
</gene>
<accession>A0ABT1ZY97</accession>
<keyword evidence="5" id="KW-0378">Hydrolase</keyword>
<keyword evidence="2" id="KW-0479">Metal-binding</keyword>
<keyword evidence="3" id="KW-0732">Signal</keyword>